<evidence type="ECO:0008006" key="4">
    <source>
        <dbReference type="Google" id="ProtNLM"/>
    </source>
</evidence>
<accession>A0A1Z5YV60</accession>
<keyword evidence="1" id="KW-0732">Signal</keyword>
<dbReference type="EMBL" id="JOMQ01000024">
    <property type="protein sequence ID" value="OUJ02689.1"/>
    <property type="molecule type" value="Genomic_DNA"/>
</dbReference>
<sequence>MFSRKLPLAIFAGMSMALLSSQAIAAGPKPVKPLQGYKCLAIDAPDSVMMDFNHPIPLRSAPSDNASVIAPASAIIAVNDPEVVDHGYVKSMNFAFKTGWVPTKWLKDYTSVHPGNTCTPYVMNDGKLGFIFGH</sequence>
<proteinExistence type="predicted"/>
<evidence type="ECO:0000313" key="3">
    <source>
        <dbReference type="Proteomes" id="UP000196086"/>
    </source>
</evidence>
<dbReference type="OrthoDB" id="7263363at2"/>
<name>A0A1Z5YV60_9PROT</name>
<reference evidence="2 3" key="1">
    <citation type="submission" date="2014-06" db="EMBL/GenBank/DDBJ databases">
        <authorList>
            <person name="Ju J."/>
            <person name="Zhang J."/>
        </authorList>
    </citation>
    <scope>NUCLEOTIDE SEQUENCE [LARGE SCALE GENOMIC DNA]</scope>
    <source>
        <strain evidence="2 3">DsW_47</strain>
    </source>
</reference>
<evidence type="ECO:0000313" key="2">
    <source>
        <dbReference type="EMBL" id="OUJ02689.1"/>
    </source>
</evidence>
<comment type="caution">
    <text evidence="2">The sequence shown here is derived from an EMBL/GenBank/DDBJ whole genome shotgun (WGS) entry which is preliminary data.</text>
</comment>
<evidence type="ECO:0000256" key="1">
    <source>
        <dbReference type="SAM" id="SignalP"/>
    </source>
</evidence>
<feature type="chain" id="PRO_5012080231" description="SH3b domain-containing protein" evidence="1">
    <location>
        <begin position="26"/>
        <end position="134"/>
    </location>
</feature>
<dbReference type="RefSeq" id="WP_086651101.1">
    <property type="nucleotide sequence ID" value="NZ_JOMQ01000024.1"/>
</dbReference>
<feature type="signal peptide" evidence="1">
    <location>
        <begin position="1"/>
        <end position="25"/>
    </location>
</feature>
<dbReference type="AlphaFoldDB" id="A0A1Z5YV60"/>
<organism evidence="2 3">
    <name type="scientific">Acetobacter cibinongensis</name>
    <dbReference type="NCBI Taxonomy" id="146475"/>
    <lineage>
        <taxon>Bacteria</taxon>
        <taxon>Pseudomonadati</taxon>
        <taxon>Pseudomonadota</taxon>
        <taxon>Alphaproteobacteria</taxon>
        <taxon>Acetobacterales</taxon>
        <taxon>Acetobacteraceae</taxon>
        <taxon>Acetobacter</taxon>
    </lineage>
</organism>
<dbReference type="Proteomes" id="UP000196086">
    <property type="component" value="Unassembled WGS sequence"/>
</dbReference>
<protein>
    <recommendedName>
        <fullName evidence="4">SH3b domain-containing protein</fullName>
    </recommendedName>
</protein>
<gene>
    <name evidence="2" type="ORF">HK14_05180</name>
</gene>